<sequence>MGVEESSLSFRGDLIEGFAGKIVEKIWLTQRSCEIGRAEKYGCFDSQNGDSRYFGVIERGLSGDRIKCTMSIWDGVGLVLLGWDKVVRGKLTCTGFEDLVVLNW</sequence>
<organism evidence="1 2">
    <name type="scientific">Eufriesea mexicana</name>
    <dbReference type="NCBI Taxonomy" id="516756"/>
    <lineage>
        <taxon>Eukaryota</taxon>
        <taxon>Metazoa</taxon>
        <taxon>Ecdysozoa</taxon>
        <taxon>Arthropoda</taxon>
        <taxon>Hexapoda</taxon>
        <taxon>Insecta</taxon>
        <taxon>Pterygota</taxon>
        <taxon>Neoptera</taxon>
        <taxon>Endopterygota</taxon>
        <taxon>Hymenoptera</taxon>
        <taxon>Apocrita</taxon>
        <taxon>Aculeata</taxon>
        <taxon>Apoidea</taxon>
        <taxon>Anthophila</taxon>
        <taxon>Apidae</taxon>
        <taxon>Eufriesea</taxon>
    </lineage>
</organism>
<name>A0A310S9X8_9HYME</name>
<reference evidence="1 2" key="1">
    <citation type="submission" date="2015-07" db="EMBL/GenBank/DDBJ databases">
        <title>The genome of Eufriesea mexicana.</title>
        <authorList>
            <person name="Pan H."/>
            <person name="Kapheim K."/>
        </authorList>
    </citation>
    <scope>NUCLEOTIDE SEQUENCE [LARGE SCALE GENOMIC DNA]</scope>
    <source>
        <strain evidence="1">0111107269</strain>
        <tissue evidence="1">Whole body</tissue>
    </source>
</reference>
<keyword evidence="2" id="KW-1185">Reference proteome</keyword>
<evidence type="ECO:0000313" key="1">
    <source>
        <dbReference type="EMBL" id="OAD53698.1"/>
    </source>
</evidence>
<dbReference type="Proteomes" id="UP000250275">
    <property type="component" value="Unassembled WGS sequence"/>
</dbReference>
<dbReference type="EMBL" id="KQ766333">
    <property type="protein sequence ID" value="OAD53698.1"/>
    <property type="molecule type" value="Genomic_DNA"/>
</dbReference>
<proteinExistence type="predicted"/>
<accession>A0A310S9X8</accession>
<evidence type="ECO:0000313" key="2">
    <source>
        <dbReference type="Proteomes" id="UP000250275"/>
    </source>
</evidence>
<dbReference type="AlphaFoldDB" id="A0A310S9X8"/>
<gene>
    <name evidence="1" type="ORF">WN48_09439</name>
</gene>
<protein>
    <submittedName>
        <fullName evidence="1">Uncharacterized protein</fullName>
    </submittedName>
</protein>